<dbReference type="InterPro" id="IPR012340">
    <property type="entry name" value="NA-bd_OB-fold"/>
</dbReference>
<evidence type="ECO:0000313" key="3">
    <source>
        <dbReference type="EMBL" id="TCV98478.1"/>
    </source>
</evidence>
<dbReference type="InterPro" id="IPR000424">
    <property type="entry name" value="Primosome_PriB/ssb"/>
</dbReference>
<protein>
    <recommendedName>
        <fullName evidence="2">Single-stranded DNA-binding protein</fullName>
    </recommendedName>
</protein>
<dbReference type="Proteomes" id="UP000295515">
    <property type="component" value="Unassembled WGS sequence"/>
</dbReference>
<dbReference type="GO" id="GO:0003697">
    <property type="term" value="F:single-stranded DNA binding"/>
    <property type="evidence" value="ECO:0007669"/>
    <property type="project" value="InterPro"/>
</dbReference>
<dbReference type="Pfam" id="PF00436">
    <property type="entry name" value="SSB"/>
    <property type="match status" value="1"/>
</dbReference>
<dbReference type="CDD" id="cd04496">
    <property type="entry name" value="SSB_OBF"/>
    <property type="match status" value="1"/>
</dbReference>
<keyword evidence="4" id="KW-1185">Reference proteome</keyword>
<comment type="caution">
    <text evidence="3">The sequence shown here is derived from an EMBL/GenBank/DDBJ whole genome shotgun (WGS) entry which is preliminary data.</text>
</comment>
<dbReference type="EMBL" id="SMCQ01000013">
    <property type="protein sequence ID" value="TCV98478.1"/>
    <property type="molecule type" value="Genomic_DNA"/>
</dbReference>
<dbReference type="InterPro" id="IPR011344">
    <property type="entry name" value="ssDNA-bd"/>
</dbReference>
<dbReference type="PIRSF" id="PIRSF002070">
    <property type="entry name" value="SSB"/>
    <property type="match status" value="1"/>
</dbReference>
<keyword evidence="1 2" id="KW-0238">DNA-binding</keyword>
<reference evidence="3 4" key="1">
    <citation type="submission" date="2019-03" db="EMBL/GenBank/DDBJ databases">
        <title>Genomic Encyclopedia of Type Strains, Phase IV (KMG-IV): sequencing the most valuable type-strain genomes for metagenomic binning, comparative biology and taxonomic classification.</title>
        <authorList>
            <person name="Goeker M."/>
        </authorList>
    </citation>
    <scope>NUCLEOTIDE SEQUENCE [LARGE SCALE GENOMIC DNA]</scope>
    <source>
        <strain evidence="3 4">DSM 29487</strain>
    </source>
</reference>
<dbReference type="RefSeq" id="WP_066443289.1">
    <property type="nucleotide sequence ID" value="NZ_CAUWFI010000001.1"/>
</dbReference>
<dbReference type="AlphaFoldDB" id="A0A4R3Z2H9"/>
<proteinExistence type="predicted"/>
<evidence type="ECO:0000256" key="1">
    <source>
        <dbReference type="ARBA" id="ARBA00023125"/>
    </source>
</evidence>
<evidence type="ECO:0000313" key="4">
    <source>
        <dbReference type="Proteomes" id="UP000295515"/>
    </source>
</evidence>
<dbReference type="GeneID" id="98915714"/>
<name>A0A4R3Z2H9_9FIRM</name>
<dbReference type="PROSITE" id="PS50935">
    <property type="entry name" value="SSB"/>
    <property type="match status" value="1"/>
</dbReference>
<sequence length="112" mass="12692">MFNEIILIGKLAGRPVVKETQNGVKLSTIVVDVERPYRNNLGIKDHDYIRCVLWKGIAQEVADCCDIGSFIGLKGRLQSRTYETSDQQTSTVMEVKIEHVEFLDKYLIKSSS</sequence>
<dbReference type="SUPFAM" id="SSF50249">
    <property type="entry name" value="Nucleic acid-binding proteins"/>
    <property type="match status" value="1"/>
</dbReference>
<dbReference type="GO" id="GO:0006260">
    <property type="term" value="P:DNA replication"/>
    <property type="evidence" value="ECO:0007669"/>
    <property type="project" value="InterPro"/>
</dbReference>
<organism evidence="3 4">
    <name type="scientific">Longibaculum muris</name>
    <dbReference type="NCBI Taxonomy" id="1796628"/>
    <lineage>
        <taxon>Bacteria</taxon>
        <taxon>Bacillati</taxon>
        <taxon>Bacillota</taxon>
        <taxon>Erysipelotrichia</taxon>
        <taxon>Erysipelotrichales</taxon>
        <taxon>Coprobacillaceae</taxon>
        <taxon>Longibaculum</taxon>
    </lineage>
</organism>
<gene>
    <name evidence="3" type="ORF">EDD60_11372</name>
</gene>
<accession>A0A4R3Z2H9</accession>
<evidence type="ECO:0000256" key="2">
    <source>
        <dbReference type="PIRNR" id="PIRNR002070"/>
    </source>
</evidence>
<dbReference type="Gene3D" id="2.40.50.140">
    <property type="entry name" value="Nucleic acid-binding proteins"/>
    <property type="match status" value="1"/>
</dbReference>